<dbReference type="GO" id="GO:0070286">
    <property type="term" value="P:axonemal dynein complex assembly"/>
    <property type="evidence" value="ECO:0007669"/>
    <property type="project" value="InterPro"/>
</dbReference>
<dbReference type="GO" id="GO:0005858">
    <property type="term" value="C:axonemal dynein complex"/>
    <property type="evidence" value="ECO:0007669"/>
    <property type="project" value="InterPro"/>
</dbReference>
<evidence type="ECO:0000256" key="9">
    <source>
        <dbReference type="ARBA" id="ARBA00031554"/>
    </source>
</evidence>
<comment type="subcellular location">
    <subcellularLocation>
        <location evidence="1">Cytoplasm</location>
        <location evidence="1">Cytoskeleton</location>
        <location evidence="1">Flagellum axoneme</location>
    </subcellularLocation>
    <subcellularLocation>
        <location evidence="10">Cytoplasm</location>
        <location evidence="10">Cytoskeleton</location>
        <location evidence="10">Flagellum basal body</location>
    </subcellularLocation>
</comment>
<feature type="domain" description="Dynein regulatory complex protein 1 C-terminal" evidence="17">
    <location>
        <begin position="312"/>
        <end position="351"/>
    </location>
</feature>
<evidence type="ECO:0000313" key="19">
    <source>
        <dbReference type="Proteomes" id="UP000824219"/>
    </source>
</evidence>
<dbReference type="Proteomes" id="UP000824219">
    <property type="component" value="Linkage Group LG11"/>
</dbReference>
<evidence type="ECO:0000256" key="1">
    <source>
        <dbReference type="ARBA" id="ARBA00004611"/>
    </source>
</evidence>
<keyword evidence="5" id="KW-0175">Coiled coil</keyword>
<dbReference type="OrthoDB" id="7760980at2759"/>
<evidence type="ECO:0000256" key="6">
    <source>
        <dbReference type="ARBA" id="ARBA00023069"/>
    </source>
</evidence>
<keyword evidence="6" id="KW-0969">Cilium</keyword>
<evidence type="ECO:0000256" key="2">
    <source>
        <dbReference type="ARBA" id="ARBA00013815"/>
    </source>
</evidence>
<evidence type="ECO:0000313" key="18">
    <source>
        <dbReference type="EMBL" id="KAG7326493.1"/>
    </source>
</evidence>
<dbReference type="EMBL" id="JAHKSW010000011">
    <property type="protein sequence ID" value="KAG7326493.1"/>
    <property type="molecule type" value="Genomic_DNA"/>
</dbReference>
<keyword evidence="8" id="KW-0966">Cell projection</keyword>
<comment type="caution">
    <text evidence="18">The sequence shown here is derived from an EMBL/GenBank/DDBJ whole genome shotgun (WGS) entry which is preliminary data.</text>
</comment>
<dbReference type="InterPro" id="IPR039505">
    <property type="entry name" value="DRC1/2_N"/>
</dbReference>
<dbReference type="InterPro" id="IPR029440">
    <property type="entry name" value="DRC1_C"/>
</dbReference>
<dbReference type="PANTHER" id="PTHR21625:SF0">
    <property type="entry name" value="DYNEIN REGULATORY COMPLEX SUBUNIT 2"/>
    <property type="match status" value="1"/>
</dbReference>
<keyword evidence="7" id="KW-0206">Cytoskeleton</keyword>
<sequence length="390" mass="45949">MRQTRTAALREEFDKLIQNFERVVDCKDNFIKLLVSDLSEAEQQSALAHGAHLQSLDHLLELQKSRLAALESHWNTSVKELSTEYNTEREQLFKLQQQEIEYLKAETQALMQRYEEKYFEAIQDYEYTLDRNKIKYAGMKHAVKTRMTEQKQWYLEEQQKYINTTDDKTNNTFDLQEAIKQMNLNKKHMQKLQGTINALRSHLSSSHRNTKEALDVLYDCEPINEEIRELKANLSAWPLKSRLANYCQHTYDTINKLQNIIQEGEALLRVVDVCHKLETVQEKVLPFYTSSSNAKKKEKAHALETMVDQTDLEKFWQRYNKVVLERMCLEQEKKVLRSEKQQLKSLLKQYMDGISGRDEILEQPNSLLMVSRPPLLDAPAPETKRKTHKH</sequence>
<gene>
    <name evidence="18" type="ORF">KOW79_009894</name>
</gene>
<comment type="function">
    <text evidence="15">Component of the nexin-dynein regulatory complex (N-DRC) a key regulator of ciliary/flagellar motility which maintains the alignment and integrity of the distal axoneme and regulates microtubule sliding in motile axonemes. Plays a critical role in the assembly of N-DRC and also stabilizes the assembly of multiple inner dynein arms and radial spokes. Coassembles with CCDC65/DRC2 to form a central scaffold needed for assembly of the N-DRC and its attachment to the outer doublet microtubules.</text>
</comment>
<keyword evidence="3" id="KW-0963">Cytoplasm</keyword>
<evidence type="ECO:0000256" key="10">
    <source>
        <dbReference type="ARBA" id="ARBA00037841"/>
    </source>
</evidence>
<accession>A0A9D3SP36</accession>
<evidence type="ECO:0000256" key="5">
    <source>
        <dbReference type="ARBA" id="ARBA00023054"/>
    </source>
</evidence>
<evidence type="ECO:0000256" key="7">
    <source>
        <dbReference type="ARBA" id="ARBA00023212"/>
    </source>
</evidence>
<evidence type="ECO:0000259" key="17">
    <source>
        <dbReference type="Pfam" id="PF14775"/>
    </source>
</evidence>
<evidence type="ECO:0000256" key="12">
    <source>
        <dbReference type="ARBA" id="ARBA00040899"/>
    </source>
</evidence>
<evidence type="ECO:0000256" key="15">
    <source>
        <dbReference type="ARBA" id="ARBA00046115"/>
    </source>
</evidence>
<dbReference type="AlphaFoldDB" id="A0A9D3SP36"/>
<evidence type="ECO:0000256" key="14">
    <source>
        <dbReference type="ARBA" id="ARBA00045865"/>
    </source>
</evidence>
<dbReference type="Pfam" id="PF14772">
    <property type="entry name" value="NYD-SP28"/>
    <property type="match status" value="1"/>
</dbReference>
<evidence type="ECO:0000256" key="13">
    <source>
        <dbReference type="ARBA" id="ARBA00041517"/>
    </source>
</evidence>
<feature type="domain" description="Dynein regulatory complex protein 1/2 N-terminal" evidence="16">
    <location>
        <begin position="1"/>
        <end position="55"/>
    </location>
</feature>
<dbReference type="PANTHER" id="PTHR21625">
    <property type="entry name" value="NYD-SP28 PROTEIN"/>
    <property type="match status" value="1"/>
</dbReference>
<organism evidence="18 19">
    <name type="scientific">Hemibagrus wyckioides</name>
    <dbReference type="NCBI Taxonomy" id="337641"/>
    <lineage>
        <taxon>Eukaryota</taxon>
        <taxon>Metazoa</taxon>
        <taxon>Chordata</taxon>
        <taxon>Craniata</taxon>
        <taxon>Vertebrata</taxon>
        <taxon>Euteleostomi</taxon>
        <taxon>Actinopterygii</taxon>
        <taxon>Neopterygii</taxon>
        <taxon>Teleostei</taxon>
        <taxon>Ostariophysi</taxon>
        <taxon>Siluriformes</taxon>
        <taxon>Bagridae</taxon>
        <taxon>Hemibagrus</taxon>
    </lineage>
</organism>
<dbReference type="GO" id="GO:0060285">
    <property type="term" value="P:cilium-dependent cell motility"/>
    <property type="evidence" value="ECO:0007669"/>
    <property type="project" value="TreeGrafter"/>
</dbReference>
<evidence type="ECO:0000259" key="16">
    <source>
        <dbReference type="Pfam" id="PF14772"/>
    </source>
</evidence>
<evidence type="ECO:0000256" key="11">
    <source>
        <dbReference type="ARBA" id="ARBA00038424"/>
    </source>
</evidence>
<dbReference type="Pfam" id="PF14775">
    <property type="entry name" value="NYD-SP28_assoc"/>
    <property type="match status" value="1"/>
</dbReference>
<reference evidence="18 19" key="1">
    <citation type="submission" date="2021-06" db="EMBL/GenBank/DDBJ databases">
        <title>Chromosome-level genome assembly of the red-tail catfish (Hemibagrus wyckioides).</title>
        <authorList>
            <person name="Shao F."/>
        </authorList>
    </citation>
    <scope>NUCLEOTIDE SEQUENCE [LARGE SCALE GENOMIC DNA]</scope>
    <source>
        <strain evidence="18">EC202008001</strain>
        <tissue evidence="18">Blood</tissue>
    </source>
</reference>
<evidence type="ECO:0000256" key="3">
    <source>
        <dbReference type="ARBA" id="ARBA00022490"/>
    </source>
</evidence>
<proteinExistence type="inferred from homology"/>
<keyword evidence="19" id="KW-1185">Reference proteome</keyword>
<dbReference type="GO" id="GO:0003352">
    <property type="term" value="P:regulation of cilium movement"/>
    <property type="evidence" value="ECO:0007669"/>
    <property type="project" value="TreeGrafter"/>
</dbReference>
<dbReference type="InterPro" id="IPR039750">
    <property type="entry name" value="DRC1/DRC2"/>
</dbReference>
<evidence type="ECO:0000256" key="4">
    <source>
        <dbReference type="ARBA" id="ARBA00022846"/>
    </source>
</evidence>
<comment type="function">
    <text evidence="14">Component of the nexin-dynein regulatory complex (N-DRC), a key regulator of ciliary/flagellar motility which maintains the alignment and integrity of the distal axoneme and regulates microtubule sliding in motile axonemes. Plays a critical role in the assembly of N-DRC and also stabilizes the assembly of multiple inner dynein arms and radial spokes. Coassembles with DRC1 to form a central scaffold needed for assembly of the N-DRC and its attachment to the outer doublet microtubules.</text>
</comment>
<evidence type="ECO:0000256" key="8">
    <source>
        <dbReference type="ARBA" id="ARBA00023273"/>
    </source>
</evidence>
<name>A0A9D3SP36_9TELE</name>
<protein>
    <recommendedName>
        <fullName evidence="2">Dynein regulatory complex protein 1</fullName>
    </recommendedName>
    <alternativeName>
        <fullName evidence="9">Coiled-coil domain-containing protein 164</fullName>
    </alternativeName>
    <alternativeName>
        <fullName evidence="13">Coiled-coil domain-containing protein 65</fullName>
    </alternativeName>
    <alternativeName>
        <fullName evidence="12">Dynein regulatory complex subunit 2</fullName>
    </alternativeName>
</protein>
<keyword evidence="4" id="KW-0282">Flagellum</keyword>
<comment type="similarity">
    <text evidence="11">Belongs to the DRC2 family.</text>
</comment>